<dbReference type="InParanoid" id="A0A6P7LGA3"/>
<gene>
    <name evidence="9" type="primary">tmem30c</name>
</gene>
<dbReference type="Pfam" id="PF03381">
    <property type="entry name" value="CDC50"/>
    <property type="match status" value="1"/>
</dbReference>
<dbReference type="PIRSF" id="PIRSF015840">
    <property type="entry name" value="DUF284_TM_euk"/>
    <property type="match status" value="1"/>
</dbReference>
<keyword evidence="3 7" id="KW-0812">Transmembrane</keyword>
<keyword evidence="5 6" id="KW-0472">Membrane</keyword>
<dbReference type="OrthoDB" id="340608at2759"/>
<reference evidence="9" key="1">
    <citation type="submission" date="2025-08" db="UniProtKB">
        <authorList>
            <consortium name="RefSeq"/>
        </authorList>
    </citation>
    <scope>IDENTIFICATION</scope>
</reference>
<evidence type="ECO:0000256" key="6">
    <source>
        <dbReference type="PIRNR" id="PIRNR015840"/>
    </source>
</evidence>
<dbReference type="GeneID" id="114847283"/>
<dbReference type="PANTHER" id="PTHR10926">
    <property type="entry name" value="CELL CYCLE CONTROL PROTEIN 50"/>
    <property type="match status" value="1"/>
</dbReference>
<evidence type="ECO:0000313" key="9">
    <source>
        <dbReference type="RefSeq" id="XP_028992669.1"/>
    </source>
</evidence>
<protein>
    <recommendedName>
        <fullName evidence="6">Cell cycle control protein</fullName>
    </recommendedName>
</protein>
<accession>A0A6P7LGA3</accession>
<organism evidence="8 9">
    <name type="scientific">Betta splendens</name>
    <name type="common">Siamese fighting fish</name>
    <dbReference type="NCBI Taxonomy" id="158456"/>
    <lineage>
        <taxon>Eukaryota</taxon>
        <taxon>Metazoa</taxon>
        <taxon>Chordata</taxon>
        <taxon>Craniata</taxon>
        <taxon>Vertebrata</taxon>
        <taxon>Euteleostomi</taxon>
        <taxon>Actinopterygii</taxon>
        <taxon>Neopterygii</taxon>
        <taxon>Teleostei</taxon>
        <taxon>Neoteleostei</taxon>
        <taxon>Acanthomorphata</taxon>
        <taxon>Anabantaria</taxon>
        <taxon>Anabantiformes</taxon>
        <taxon>Anabantoidei</taxon>
        <taxon>Osphronemidae</taxon>
        <taxon>Betta</taxon>
    </lineage>
</organism>
<dbReference type="GO" id="GO:0045332">
    <property type="term" value="P:phospholipid translocation"/>
    <property type="evidence" value="ECO:0007669"/>
    <property type="project" value="TreeGrafter"/>
</dbReference>
<comment type="similarity">
    <text evidence="2 6">Belongs to the CDC50/LEM3 family.</text>
</comment>
<sequence length="353" mass="39850">MGKAKVKPGPLGRRPDNSAFKQQRLPAWSPMLTANSVLPFFYVMAVICMVLGVWLLLTVQSTQEIKVDYTDAGTCNVCLEMRKNVSNAAKSCSCTVRFEIQKAFKGDVFFYYGLRNFHQNLRRYMDSRDDGQLVGKKANLKNPSSYCEPFSKDPSGLPVAPCGAVANSMFNDSFSLTYHGSSGLTAAVPLLRRGITWYTDKNIKFHNPKIDNLTLPQVFEGTAKPLYWQRPVYQFEPLDPNNNGFINDDLIVWMREAAFPNFKKLYGILNRTNKPFKNGLPAGNYSVEISYNFPVQYFQGRKGVVLTTLTWFGGQNYFLPIAYLVTSGLILLVAVVLTVVWWKFGKNGNNMQE</sequence>
<evidence type="ECO:0000256" key="3">
    <source>
        <dbReference type="ARBA" id="ARBA00022692"/>
    </source>
</evidence>
<dbReference type="KEGG" id="bspl:114847283"/>
<dbReference type="GO" id="GO:0005783">
    <property type="term" value="C:endoplasmic reticulum"/>
    <property type="evidence" value="ECO:0007669"/>
    <property type="project" value="TreeGrafter"/>
</dbReference>
<comment type="subcellular location">
    <subcellularLocation>
        <location evidence="1">Membrane</location>
    </subcellularLocation>
</comment>
<dbReference type="GO" id="GO:0005886">
    <property type="term" value="C:plasma membrane"/>
    <property type="evidence" value="ECO:0007669"/>
    <property type="project" value="TreeGrafter"/>
</dbReference>
<dbReference type="GO" id="GO:0005794">
    <property type="term" value="C:Golgi apparatus"/>
    <property type="evidence" value="ECO:0007669"/>
    <property type="project" value="TreeGrafter"/>
</dbReference>
<dbReference type="RefSeq" id="XP_028992669.1">
    <property type="nucleotide sequence ID" value="XM_029136836.3"/>
</dbReference>
<dbReference type="Proteomes" id="UP000515150">
    <property type="component" value="Chromosome 21"/>
</dbReference>
<evidence type="ECO:0000313" key="8">
    <source>
        <dbReference type="Proteomes" id="UP000515150"/>
    </source>
</evidence>
<keyword evidence="4 7" id="KW-1133">Transmembrane helix</keyword>
<feature type="transmembrane region" description="Helical" evidence="7">
    <location>
        <begin position="321"/>
        <end position="342"/>
    </location>
</feature>
<proteinExistence type="inferred from homology"/>
<name>A0A6P7LGA3_BETSP</name>
<evidence type="ECO:0000256" key="5">
    <source>
        <dbReference type="ARBA" id="ARBA00023136"/>
    </source>
</evidence>
<evidence type="ECO:0000256" key="7">
    <source>
        <dbReference type="SAM" id="Phobius"/>
    </source>
</evidence>
<dbReference type="CTD" id="71027"/>
<evidence type="ECO:0000256" key="2">
    <source>
        <dbReference type="ARBA" id="ARBA00009457"/>
    </source>
</evidence>
<dbReference type="PANTHER" id="PTHR10926:SF68">
    <property type="entry name" value="CELL CYCLE CONTROL PROTEIN"/>
    <property type="match status" value="1"/>
</dbReference>
<feature type="transmembrane region" description="Helical" evidence="7">
    <location>
        <begin position="37"/>
        <end position="57"/>
    </location>
</feature>
<dbReference type="AlphaFoldDB" id="A0A6P7LGA3"/>
<dbReference type="InterPro" id="IPR005045">
    <property type="entry name" value="CDC50/LEM3_fam"/>
</dbReference>
<evidence type="ECO:0000256" key="4">
    <source>
        <dbReference type="ARBA" id="ARBA00022989"/>
    </source>
</evidence>
<keyword evidence="8" id="KW-1185">Reference proteome</keyword>
<evidence type="ECO:0000256" key="1">
    <source>
        <dbReference type="ARBA" id="ARBA00004370"/>
    </source>
</evidence>